<dbReference type="Pfam" id="PF02585">
    <property type="entry name" value="PIG-L"/>
    <property type="match status" value="1"/>
</dbReference>
<organism evidence="1 2">
    <name type="scientific">Cohnella zeiphila</name>
    <dbReference type="NCBI Taxonomy" id="2761120"/>
    <lineage>
        <taxon>Bacteria</taxon>
        <taxon>Bacillati</taxon>
        <taxon>Bacillota</taxon>
        <taxon>Bacilli</taxon>
        <taxon>Bacillales</taxon>
        <taxon>Paenibacillaceae</taxon>
        <taxon>Cohnella</taxon>
    </lineage>
</organism>
<dbReference type="SUPFAM" id="SSF102588">
    <property type="entry name" value="LmbE-like"/>
    <property type="match status" value="1"/>
</dbReference>
<evidence type="ECO:0000313" key="1">
    <source>
        <dbReference type="EMBL" id="MBB6730870.1"/>
    </source>
</evidence>
<dbReference type="Gene3D" id="3.40.50.10320">
    <property type="entry name" value="LmbE-like"/>
    <property type="match status" value="1"/>
</dbReference>
<accession>A0A7X0VUY4</accession>
<sequence>MLNIKRALVICAHPDDEVLGLGGTIKKLTNQGTEVNVVMFANGNEGYRTLEEKDRIVEIRRKEREAVQQLLGIRHYETYKYNDFAIPADETTYKICLSAIRTYRPDIVFTHYWREYNTHKHVASVVSDAFWQAGWTCSLDLGEPWKARALYHFEVIDLLSEVSHIVDITDTFEEKMNAMRAYASQCDVVSGALQQIEGRALMRGSQAGLRYAEAFVKNIHRPEIIR</sequence>
<dbReference type="GO" id="GO:0016811">
    <property type="term" value="F:hydrolase activity, acting on carbon-nitrogen (but not peptide) bonds, in linear amides"/>
    <property type="evidence" value="ECO:0007669"/>
    <property type="project" value="TreeGrafter"/>
</dbReference>
<keyword evidence="2" id="KW-1185">Reference proteome</keyword>
<dbReference type="PANTHER" id="PTHR12993">
    <property type="entry name" value="N-ACETYLGLUCOSAMINYL-PHOSPHATIDYLINOSITOL DE-N-ACETYLASE-RELATED"/>
    <property type="match status" value="1"/>
</dbReference>
<protein>
    <submittedName>
        <fullName evidence="1">PIG-L family deacetylase</fullName>
    </submittedName>
</protein>
<dbReference type="RefSeq" id="WP_185128526.1">
    <property type="nucleotide sequence ID" value="NZ_JACJVO010000009.1"/>
</dbReference>
<gene>
    <name evidence="1" type="ORF">H7C18_08140</name>
</gene>
<dbReference type="InterPro" id="IPR003737">
    <property type="entry name" value="GlcNAc_PI_deacetylase-related"/>
</dbReference>
<dbReference type="PANTHER" id="PTHR12993:SF11">
    <property type="entry name" value="N-ACETYLGLUCOSAMINYL-PHOSPHATIDYLINOSITOL DE-N-ACETYLASE"/>
    <property type="match status" value="1"/>
</dbReference>
<reference evidence="1 2" key="1">
    <citation type="submission" date="2020-08" db="EMBL/GenBank/DDBJ databases">
        <title>Cohnella phylogeny.</title>
        <authorList>
            <person name="Dunlap C."/>
        </authorList>
    </citation>
    <scope>NUCLEOTIDE SEQUENCE [LARGE SCALE GENOMIC DNA]</scope>
    <source>
        <strain evidence="1 2">CBP 2801</strain>
    </source>
</reference>
<evidence type="ECO:0000313" key="2">
    <source>
        <dbReference type="Proteomes" id="UP000564644"/>
    </source>
</evidence>
<dbReference type="EMBL" id="JACJVO010000009">
    <property type="protein sequence ID" value="MBB6730870.1"/>
    <property type="molecule type" value="Genomic_DNA"/>
</dbReference>
<name>A0A7X0VUY4_9BACL</name>
<dbReference type="InterPro" id="IPR024078">
    <property type="entry name" value="LmbE-like_dom_sf"/>
</dbReference>
<dbReference type="Proteomes" id="UP000564644">
    <property type="component" value="Unassembled WGS sequence"/>
</dbReference>
<dbReference type="AlphaFoldDB" id="A0A7X0VUY4"/>
<comment type="caution">
    <text evidence="1">The sequence shown here is derived from an EMBL/GenBank/DDBJ whole genome shotgun (WGS) entry which is preliminary data.</text>
</comment>
<proteinExistence type="predicted"/>